<gene>
    <name evidence="2" type="ORF">PM001_LOCUS26296</name>
</gene>
<comment type="caution">
    <text evidence="2">The sequence shown here is derived from an EMBL/GenBank/DDBJ whole genome shotgun (WGS) entry which is preliminary data.</text>
</comment>
<protein>
    <submittedName>
        <fullName evidence="2">Uncharacterized protein</fullName>
    </submittedName>
</protein>
<accession>A0AAV1V3N7</accession>
<name>A0AAV1V3N7_9STRA</name>
<sequence>MRRVHQKRDAGAERAETTTKSRSVLDMAIRFPRFAIKQRQPRSVDLEPPVISTGQAP</sequence>
<proteinExistence type="predicted"/>
<dbReference type="AlphaFoldDB" id="A0AAV1V3N7"/>
<evidence type="ECO:0000313" key="2">
    <source>
        <dbReference type="EMBL" id="CAK7941146.1"/>
    </source>
</evidence>
<feature type="compositionally biased region" description="Basic and acidic residues" evidence="1">
    <location>
        <begin position="7"/>
        <end position="19"/>
    </location>
</feature>
<reference evidence="2" key="1">
    <citation type="submission" date="2024-01" db="EMBL/GenBank/DDBJ databases">
        <authorList>
            <person name="Webb A."/>
        </authorList>
    </citation>
    <scope>NUCLEOTIDE SEQUENCE</scope>
    <source>
        <strain evidence="2">Pm1</strain>
    </source>
</reference>
<dbReference type="EMBL" id="CAKLBY020000264">
    <property type="protein sequence ID" value="CAK7941146.1"/>
    <property type="molecule type" value="Genomic_DNA"/>
</dbReference>
<evidence type="ECO:0000256" key="1">
    <source>
        <dbReference type="SAM" id="MobiDB-lite"/>
    </source>
</evidence>
<feature type="region of interest" description="Disordered" evidence="1">
    <location>
        <begin position="1"/>
        <end position="21"/>
    </location>
</feature>
<dbReference type="Proteomes" id="UP001162060">
    <property type="component" value="Unassembled WGS sequence"/>
</dbReference>
<evidence type="ECO:0000313" key="3">
    <source>
        <dbReference type="Proteomes" id="UP001162060"/>
    </source>
</evidence>
<organism evidence="2 3">
    <name type="scientific">Peronospora matthiolae</name>
    <dbReference type="NCBI Taxonomy" id="2874970"/>
    <lineage>
        <taxon>Eukaryota</taxon>
        <taxon>Sar</taxon>
        <taxon>Stramenopiles</taxon>
        <taxon>Oomycota</taxon>
        <taxon>Peronosporomycetes</taxon>
        <taxon>Peronosporales</taxon>
        <taxon>Peronosporaceae</taxon>
        <taxon>Peronospora</taxon>
    </lineage>
</organism>